<dbReference type="EMBL" id="SMBP01000018">
    <property type="protein sequence ID" value="TCU57586.1"/>
    <property type="molecule type" value="Genomic_DNA"/>
</dbReference>
<comment type="caution">
    <text evidence="1">The sequence shown here is derived from an EMBL/GenBank/DDBJ whole genome shotgun (WGS) entry which is preliminary data.</text>
</comment>
<accession>A0A4R3T9I8</accession>
<dbReference type="Proteomes" id="UP000295773">
    <property type="component" value="Unassembled WGS sequence"/>
</dbReference>
<evidence type="ECO:0000313" key="1">
    <source>
        <dbReference type="EMBL" id="TCU57586.1"/>
    </source>
</evidence>
<gene>
    <name evidence="1" type="ORF">EDD61_11829</name>
</gene>
<proteinExistence type="predicted"/>
<keyword evidence="2" id="KW-1185">Reference proteome</keyword>
<dbReference type="RefSeq" id="WP_132225318.1">
    <property type="nucleotide sequence ID" value="NZ_JADPGE010000014.1"/>
</dbReference>
<reference evidence="1 2" key="1">
    <citation type="submission" date="2019-03" db="EMBL/GenBank/DDBJ databases">
        <title>Genomic Encyclopedia of Type Strains, Phase IV (KMG-IV): sequencing the most valuable type-strain genomes for metagenomic binning, comparative biology and taxonomic classification.</title>
        <authorList>
            <person name="Goeker M."/>
        </authorList>
    </citation>
    <scope>NUCLEOTIDE SEQUENCE [LARGE SCALE GENOMIC DNA]</scope>
    <source>
        <strain evidence="1 2">DSM 29481</strain>
    </source>
</reference>
<organism evidence="1 2">
    <name type="scientific">Longicatena caecimuris</name>
    <dbReference type="NCBI Taxonomy" id="1796635"/>
    <lineage>
        <taxon>Bacteria</taxon>
        <taxon>Bacillati</taxon>
        <taxon>Bacillota</taxon>
        <taxon>Erysipelotrichia</taxon>
        <taxon>Erysipelotrichales</taxon>
        <taxon>Erysipelotrichaceae</taxon>
        <taxon>Longicatena</taxon>
    </lineage>
</organism>
<evidence type="ECO:0000313" key="2">
    <source>
        <dbReference type="Proteomes" id="UP000295773"/>
    </source>
</evidence>
<name>A0A4R3T9I8_9FIRM</name>
<protein>
    <submittedName>
        <fullName evidence="1">Uncharacterized protein</fullName>
    </submittedName>
</protein>
<sequence>MKTDDYKKACEYAGINFDQTSYDKSSALQKKTTKESYAAMVFKVGKQKVSKKKVTVDVEIITTDYLEIMNQAVYDTMKIKKDDAYTYRVFSSIKIEKNKLLNC</sequence>
<dbReference type="AlphaFoldDB" id="A0A4R3T9I8"/>